<reference evidence="2" key="1">
    <citation type="submission" date="2016-10" db="EMBL/GenBank/DDBJ databases">
        <authorList>
            <person name="Varghese N."/>
            <person name="Submissions S."/>
        </authorList>
    </citation>
    <scope>NUCLEOTIDE SEQUENCE [LARGE SCALE GENOMIC DNA]</scope>
    <source>
        <strain evidence="2">SUR2</strain>
    </source>
</reference>
<dbReference type="RefSeq" id="WP_072407016.1">
    <property type="nucleotide sequence ID" value="NZ_FPKW01000002.1"/>
</dbReference>
<organism evidence="1 2">
    <name type="scientific">Chryseobacterium limigenitum</name>
    <dbReference type="NCBI Taxonomy" id="1612149"/>
    <lineage>
        <taxon>Bacteria</taxon>
        <taxon>Pseudomonadati</taxon>
        <taxon>Bacteroidota</taxon>
        <taxon>Flavobacteriia</taxon>
        <taxon>Flavobacteriales</taxon>
        <taxon>Weeksellaceae</taxon>
        <taxon>Chryseobacterium group</taxon>
        <taxon>Chryseobacterium</taxon>
    </lineage>
</organism>
<keyword evidence="2" id="KW-1185">Reference proteome</keyword>
<dbReference type="Proteomes" id="UP000182034">
    <property type="component" value="Unassembled WGS sequence"/>
</dbReference>
<evidence type="ECO:0000313" key="2">
    <source>
        <dbReference type="Proteomes" id="UP000182034"/>
    </source>
</evidence>
<sequence length="121" mass="14123">MNLFNVPKVEYNERGIETTITLYDEIDYKYNQDQIFEFNVTLNIFLTAANEYHITIFFMRLNTEEISILEKLSSVPLLNISSPYFTNNGLSHIKKIAVAQKFDLQWECIANPLDPINNVKL</sequence>
<protein>
    <submittedName>
        <fullName evidence="1">Uncharacterized protein</fullName>
    </submittedName>
</protein>
<dbReference type="AlphaFoldDB" id="A0A1K2IF46"/>
<gene>
    <name evidence="1" type="ORF">SAMN05216324_10217</name>
</gene>
<dbReference type="STRING" id="1612149.SAMN05216324_10217"/>
<accession>A0A1K2IF46</accession>
<evidence type="ECO:0000313" key="1">
    <source>
        <dbReference type="EMBL" id="SFZ91041.1"/>
    </source>
</evidence>
<name>A0A1K2IF46_9FLAO</name>
<dbReference type="EMBL" id="FPKW01000002">
    <property type="protein sequence ID" value="SFZ91041.1"/>
    <property type="molecule type" value="Genomic_DNA"/>
</dbReference>
<proteinExistence type="predicted"/>